<evidence type="ECO:0000313" key="10">
    <source>
        <dbReference type="Proteomes" id="UP000712673"/>
    </source>
</evidence>
<feature type="transmembrane region" description="Helical" evidence="7">
    <location>
        <begin position="187"/>
        <end position="212"/>
    </location>
</feature>
<accession>A0A937VZR9</accession>
<evidence type="ECO:0000256" key="3">
    <source>
        <dbReference type="ARBA" id="ARBA00022475"/>
    </source>
</evidence>
<dbReference type="PROSITE" id="PS50928">
    <property type="entry name" value="ABC_TM1"/>
    <property type="match status" value="1"/>
</dbReference>
<comment type="subcellular location">
    <subcellularLocation>
        <location evidence="1 7">Cell membrane</location>
        <topology evidence="1 7">Multi-pass membrane protein</topology>
    </subcellularLocation>
</comment>
<dbReference type="Proteomes" id="UP000712673">
    <property type="component" value="Unassembled WGS sequence"/>
</dbReference>
<feature type="transmembrane region" description="Helical" evidence="7">
    <location>
        <begin position="6"/>
        <end position="26"/>
    </location>
</feature>
<dbReference type="InterPro" id="IPR035906">
    <property type="entry name" value="MetI-like_sf"/>
</dbReference>
<keyword evidence="3" id="KW-1003">Cell membrane</keyword>
<dbReference type="GO" id="GO:0055085">
    <property type="term" value="P:transmembrane transport"/>
    <property type="evidence" value="ECO:0007669"/>
    <property type="project" value="InterPro"/>
</dbReference>
<keyword evidence="5 7" id="KW-1133">Transmembrane helix</keyword>
<dbReference type="Pfam" id="PF00528">
    <property type="entry name" value="BPD_transp_1"/>
    <property type="match status" value="1"/>
</dbReference>
<evidence type="ECO:0000256" key="1">
    <source>
        <dbReference type="ARBA" id="ARBA00004651"/>
    </source>
</evidence>
<proteinExistence type="inferred from homology"/>
<evidence type="ECO:0000256" key="4">
    <source>
        <dbReference type="ARBA" id="ARBA00022692"/>
    </source>
</evidence>
<comment type="caution">
    <text evidence="9">The sequence shown here is derived from an EMBL/GenBank/DDBJ whole genome shotgun (WGS) entry which is preliminary data.</text>
</comment>
<evidence type="ECO:0000256" key="5">
    <source>
        <dbReference type="ARBA" id="ARBA00022989"/>
    </source>
</evidence>
<organism evidence="9 10">
    <name type="scientific">Tectimicrobiota bacterium</name>
    <dbReference type="NCBI Taxonomy" id="2528274"/>
    <lineage>
        <taxon>Bacteria</taxon>
        <taxon>Pseudomonadati</taxon>
        <taxon>Nitrospinota/Tectimicrobiota group</taxon>
        <taxon>Candidatus Tectimicrobiota</taxon>
    </lineage>
</organism>
<dbReference type="InterPro" id="IPR050366">
    <property type="entry name" value="BP-dependent_transpt_permease"/>
</dbReference>
<evidence type="ECO:0000313" key="9">
    <source>
        <dbReference type="EMBL" id="MBM3222697.1"/>
    </source>
</evidence>
<keyword evidence="6 7" id="KW-0472">Membrane</keyword>
<dbReference type="Gene3D" id="1.10.3720.10">
    <property type="entry name" value="MetI-like"/>
    <property type="match status" value="1"/>
</dbReference>
<dbReference type="SUPFAM" id="SSF161098">
    <property type="entry name" value="MetI-like"/>
    <property type="match status" value="1"/>
</dbReference>
<dbReference type="PANTHER" id="PTHR43386">
    <property type="entry name" value="OLIGOPEPTIDE TRANSPORT SYSTEM PERMEASE PROTEIN APPC"/>
    <property type="match status" value="1"/>
</dbReference>
<evidence type="ECO:0000259" key="8">
    <source>
        <dbReference type="PROSITE" id="PS50928"/>
    </source>
</evidence>
<feature type="domain" description="ABC transmembrane type-1" evidence="8">
    <location>
        <begin position="66"/>
        <end position="255"/>
    </location>
</feature>
<keyword evidence="4 7" id="KW-0812">Transmembrane</keyword>
<evidence type="ECO:0000256" key="2">
    <source>
        <dbReference type="ARBA" id="ARBA00022448"/>
    </source>
</evidence>
<dbReference type="GO" id="GO:0005886">
    <property type="term" value="C:plasma membrane"/>
    <property type="evidence" value="ECO:0007669"/>
    <property type="project" value="UniProtKB-SubCell"/>
</dbReference>
<evidence type="ECO:0000256" key="7">
    <source>
        <dbReference type="RuleBase" id="RU363032"/>
    </source>
</evidence>
<sequence length="269" mass="28702">MVPLGIITLMVLTALLANVLTPYSPINISLPDRLRPPFWEAGGSLAHPLGTDPMGRDLLTRLIYGTRISLLVGCLGLIVGGGLGAALGLIAGYAGGRVDALVMRVTDTALSFPIILFAILLVVVLGASILTVVCAVALVLWARFARVIRGEALSIRERDFVALARIAGSSPLRIILVHLFPNVFNTLLVLLSLQVGWVIIVEASLSFLGAGVPPPTPTWGSMIAEGRDYIASAWWVSFFPGLAILATVLAFNLFGDWLRDALDPTLRQM</sequence>
<name>A0A937VZR9_UNCTE</name>
<dbReference type="InterPro" id="IPR000515">
    <property type="entry name" value="MetI-like"/>
</dbReference>
<dbReference type="EMBL" id="VGLS01000044">
    <property type="protein sequence ID" value="MBM3222697.1"/>
    <property type="molecule type" value="Genomic_DNA"/>
</dbReference>
<comment type="similarity">
    <text evidence="7">Belongs to the binding-protein-dependent transport system permease family.</text>
</comment>
<gene>
    <name evidence="9" type="ORF">FJZ47_02675</name>
</gene>
<feature type="transmembrane region" description="Helical" evidence="7">
    <location>
        <begin position="233"/>
        <end position="254"/>
    </location>
</feature>
<keyword evidence="2 7" id="KW-0813">Transport</keyword>
<feature type="transmembrane region" description="Helical" evidence="7">
    <location>
        <begin position="114"/>
        <end position="141"/>
    </location>
</feature>
<dbReference type="CDD" id="cd06261">
    <property type="entry name" value="TM_PBP2"/>
    <property type="match status" value="1"/>
</dbReference>
<feature type="transmembrane region" description="Helical" evidence="7">
    <location>
        <begin position="68"/>
        <end position="94"/>
    </location>
</feature>
<reference evidence="9" key="1">
    <citation type="submission" date="2019-03" db="EMBL/GenBank/DDBJ databases">
        <title>Lake Tanganyika Metagenome-Assembled Genomes (MAGs).</title>
        <authorList>
            <person name="Tran P."/>
        </authorList>
    </citation>
    <scope>NUCLEOTIDE SEQUENCE</scope>
    <source>
        <strain evidence="9">K_DeepCast_65m_m2_066</strain>
    </source>
</reference>
<feature type="transmembrane region" description="Helical" evidence="7">
    <location>
        <begin position="162"/>
        <end position="181"/>
    </location>
</feature>
<dbReference type="PANTHER" id="PTHR43386:SF1">
    <property type="entry name" value="D,D-DIPEPTIDE TRANSPORT SYSTEM PERMEASE PROTEIN DDPC-RELATED"/>
    <property type="match status" value="1"/>
</dbReference>
<dbReference type="AlphaFoldDB" id="A0A937VZR9"/>
<protein>
    <submittedName>
        <fullName evidence="9">ABC transporter permease</fullName>
    </submittedName>
</protein>
<evidence type="ECO:0000256" key="6">
    <source>
        <dbReference type="ARBA" id="ARBA00023136"/>
    </source>
</evidence>